<keyword evidence="4" id="KW-1185">Reference proteome</keyword>
<sequence length="199" mass="22097">MFTQMLLFTGGCSINSPVNSYTVFSNANPPVPNGYIVSTPDDGNICTATSFTLDFVGQNVSYWHVNISPRIIFATGVKPKQKIVQVCYSNPFTGIKTCQSYGYLAPAPCLNSRLSSNDITAKITITPNPTNGYINVILPETLSGNYQIYDQNSILVEENKFDNRYELQIELANKIKSGIYILKVITENITFTEKIILDK</sequence>
<reference evidence="3 4" key="1">
    <citation type="submission" date="2019-07" db="EMBL/GenBank/DDBJ databases">
        <title>Novel species of Flavobacterium.</title>
        <authorList>
            <person name="Liu Q."/>
            <person name="Xin Y.-H."/>
        </authorList>
    </citation>
    <scope>NUCLEOTIDE SEQUENCE [LARGE SCALE GENOMIC DNA]</scope>
    <source>
        <strain evidence="3 4">LB1R34</strain>
    </source>
</reference>
<dbReference type="EMBL" id="VJZT01000016">
    <property type="protein sequence ID" value="TRX36360.1"/>
    <property type="molecule type" value="Genomic_DNA"/>
</dbReference>
<dbReference type="Proteomes" id="UP000316371">
    <property type="component" value="Unassembled WGS sequence"/>
</dbReference>
<evidence type="ECO:0000256" key="1">
    <source>
        <dbReference type="ARBA" id="ARBA00022729"/>
    </source>
</evidence>
<evidence type="ECO:0000313" key="4">
    <source>
        <dbReference type="Proteomes" id="UP000316371"/>
    </source>
</evidence>
<comment type="caution">
    <text evidence="3">The sequence shown here is derived from an EMBL/GenBank/DDBJ whole genome shotgun (WGS) entry which is preliminary data.</text>
</comment>
<dbReference type="InterPro" id="IPR026444">
    <property type="entry name" value="Secre_tail"/>
</dbReference>
<organism evidence="3 4">
    <name type="scientific">Flavobacterium restrictum</name>
    <dbReference type="NCBI Taxonomy" id="2594428"/>
    <lineage>
        <taxon>Bacteria</taxon>
        <taxon>Pseudomonadati</taxon>
        <taxon>Bacteroidota</taxon>
        <taxon>Flavobacteriia</taxon>
        <taxon>Flavobacteriales</taxon>
        <taxon>Flavobacteriaceae</taxon>
        <taxon>Flavobacterium</taxon>
    </lineage>
</organism>
<evidence type="ECO:0000259" key="2">
    <source>
        <dbReference type="Pfam" id="PF18962"/>
    </source>
</evidence>
<accession>A0A553DUH0</accession>
<gene>
    <name evidence="3" type="ORF">FNW21_13725</name>
</gene>
<keyword evidence="1" id="KW-0732">Signal</keyword>
<dbReference type="OrthoDB" id="5377264at2"/>
<dbReference type="NCBIfam" id="TIGR04183">
    <property type="entry name" value="Por_Secre_tail"/>
    <property type="match status" value="1"/>
</dbReference>
<dbReference type="Pfam" id="PF18962">
    <property type="entry name" value="Por_Secre_tail"/>
    <property type="match status" value="1"/>
</dbReference>
<feature type="domain" description="Secretion system C-terminal sorting" evidence="2">
    <location>
        <begin position="127"/>
        <end position="196"/>
    </location>
</feature>
<protein>
    <submittedName>
        <fullName evidence="3">T9SS type A sorting domain-containing protein</fullName>
    </submittedName>
</protein>
<name>A0A553DUH0_9FLAO</name>
<dbReference type="AlphaFoldDB" id="A0A553DUH0"/>
<evidence type="ECO:0000313" key="3">
    <source>
        <dbReference type="EMBL" id="TRX36360.1"/>
    </source>
</evidence>
<proteinExistence type="predicted"/>